<keyword evidence="3" id="KW-1185">Reference proteome</keyword>
<accession>A0ABN3LJ11</accession>
<keyword evidence="1" id="KW-1133">Transmembrane helix</keyword>
<reference evidence="2 3" key="1">
    <citation type="journal article" date="2019" name="Int. J. Syst. Evol. Microbiol.">
        <title>The Global Catalogue of Microorganisms (GCM) 10K type strain sequencing project: providing services to taxonomists for standard genome sequencing and annotation.</title>
        <authorList>
            <consortium name="The Broad Institute Genomics Platform"/>
            <consortium name="The Broad Institute Genome Sequencing Center for Infectious Disease"/>
            <person name="Wu L."/>
            <person name="Ma J."/>
        </authorList>
    </citation>
    <scope>NUCLEOTIDE SEQUENCE [LARGE SCALE GENOMIC DNA]</scope>
    <source>
        <strain evidence="2 3">JCM 4395</strain>
    </source>
</reference>
<evidence type="ECO:0000313" key="3">
    <source>
        <dbReference type="Proteomes" id="UP001501777"/>
    </source>
</evidence>
<feature type="transmembrane region" description="Helical" evidence="1">
    <location>
        <begin position="191"/>
        <end position="222"/>
    </location>
</feature>
<proteinExistence type="predicted"/>
<keyword evidence="1" id="KW-0812">Transmembrane</keyword>
<feature type="transmembrane region" description="Helical" evidence="1">
    <location>
        <begin position="71"/>
        <end position="90"/>
    </location>
</feature>
<evidence type="ECO:0000256" key="1">
    <source>
        <dbReference type="SAM" id="Phobius"/>
    </source>
</evidence>
<feature type="transmembrane region" description="Helical" evidence="1">
    <location>
        <begin position="355"/>
        <end position="373"/>
    </location>
</feature>
<sequence>MSAAGVALFALVGASAPNHNTLRAPIPWFRLPAMAGTLSEMVTWGAIVLSCLGTLGMLHAHRRGWRPDVRLLFRVGVIAVLVVANLTPVGSSDTASYAAYGRIAALGGDPYVTTPAHLGGAYAHLVSESWLNTPSVYGPVATWWQAGAAFVGGERPWLTIWALMLANGAAFVATGNLLLRTAEDPVRAGLLWIANPLLIGVLVAGGHLDTIVACLAVCAVHLSSRSTRWHHDVAVGGLVGLACGVKISAALLCVGLAWPLLRSGSWRSAIRQTGTAALMLAVLYGGHGAHALAPLSAASQLVSKPSLWAVFDHVGTTLLGPRAAAATVSVLWPVLMLSLAGVLRRRVPQDTPAVVAVPFALAFAWVLTAPWSMPWYTGLACALAALTRQDRFTPYLTVTTAVLALSHNSGGHGWTW</sequence>
<dbReference type="Proteomes" id="UP001501777">
    <property type="component" value="Unassembled WGS sequence"/>
</dbReference>
<evidence type="ECO:0008006" key="4">
    <source>
        <dbReference type="Google" id="ProtNLM"/>
    </source>
</evidence>
<dbReference type="EMBL" id="BAAASG010000006">
    <property type="protein sequence ID" value="GAA2485023.1"/>
    <property type="molecule type" value="Genomic_DNA"/>
</dbReference>
<organism evidence="2 3">
    <name type="scientific">Streptomyces longisporus</name>
    <dbReference type="NCBI Taxonomy" id="1948"/>
    <lineage>
        <taxon>Bacteria</taxon>
        <taxon>Bacillati</taxon>
        <taxon>Actinomycetota</taxon>
        <taxon>Actinomycetes</taxon>
        <taxon>Kitasatosporales</taxon>
        <taxon>Streptomycetaceae</taxon>
        <taxon>Streptomyces</taxon>
    </lineage>
</organism>
<gene>
    <name evidence="2" type="ORF">GCM10010276_23570</name>
</gene>
<feature type="transmembrane region" description="Helical" evidence="1">
    <location>
        <begin position="158"/>
        <end position="179"/>
    </location>
</feature>
<feature type="transmembrane region" description="Helical" evidence="1">
    <location>
        <begin position="273"/>
        <end position="293"/>
    </location>
</feature>
<comment type="caution">
    <text evidence="2">The sequence shown here is derived from an EMBL/GenBank/DDBJ whole genome shotgun (WGS) entry which is preliminary data.</text>
</comment>
<dbReference type="Pfam" id="PF26314">
    <property type="entry name" value="MptA_B_family"/>
    <property type="match status" value="1"/>
</dbReference>
<feature type="transmembrane region" description="Helical" evidence="1">
    <location>
        <begin position="234"/>
        <end position="261"/>
    </location>
</feature>
<name>A0ABN3LJ11_STRLO</name>
<evidence type="ECO:0000313" key="2">
    <source>
        <dbReference type="EMBL" id="GAA2485023.1"/>
    </source>
</evidence>
<protein>
    <recommendedName>
        <fullName evidence="4">DUF2029 domain-containing protein</fullName>
    </recommendedName>
</protein>
<feature type="transmembrane region" description="Helical" evidence="1">
    <location>
        <begin position="323"/>
        <end position="343"/>
    </location>
</feature>
<keyword evidence="1" id="KW-0472">Membrane</keyword>
<feature type="transmembrane region" description="Helical" evidence="1">
    <location>
        <begin position="42"/>
        <end position="59"/>
    </location>
</feature>